<name>A0ABD3MH72_9STRA</name>
<feature type="domain" description="Protein kinase" evidence="2">
    <location>
        <begin position="136"/>
        <end position="420"/>
    </location>
</feature>
<feature type="compositionally biased region" description="Basic and acidic residues" evidence="1">
    <location>
        <begin position="440"/>
        <end position="450"/>
    </location>
</feature>
<dbReference type="PANTHER" id="PTHR44329">
    <property type="entry name" value="SERINE/THREONINE-PROTEIN KINASE TNNI3K-RELATED"/>
    <property type="match status" value="1"/>
</dbReference>
<comment type="caution">
    <text evidence="3">The sequence shown here is derived from an EMBL/GenBank/DDBJ whole genome shotgun (WGS) entry which is preliminary data.</text>
</comment>
<keyword evidence="4" id="KW-1185">Reference proteome</keyword>
<dbReference type="Pfam" id="PF07714">
    <property type="entry name" value="PK_Tyr_Ser-Thr"/>
    <property type="match status" value="1"/>
</dbReference>
<feature type="region of interest" description="Disordered" evidence="1">
    <location>
        <begin position="438"/>
        <end position="458"/>
    </location>
</feature>
<dbReference type="SUPFAM" id="SSF56112">
    <property type="entry name" value="Protein kinase-like (PK-like)"/>
    <property type="match status" value="1"/>
</dbReference>
<protein>
    <recommendedName>
        <fullName evidence="2">Protein kinase domain-containing protein</fullName>
    </recommendedName>
</protein>
<dbReference type="InterPro" id="IPR000719">
    <property type="entry name" value="Prot_kinase_dom"/>
</dbReference>
<dbReference type="AlphaFoldDB" id="A0ABD3MH72"/>
<evidence type="ECO:0000313" key="3">
    <source>
        <dbReference type="EMBL" id="KAL3759885.1"/>
    </source>
</evidence>
<dbReference type="InterPro" id="IPR011009">
    <property type="entry name" value="Kinase-like_dom_sf"/>
</dbReference>
<dbReference type="PROSITE" id="PS50011">
    <property type="entry name" value="PROTEIN_KINASE_DOM"/>
    <property type="match status" value="1"/>
</dbReference>
<evidence type="ECO:0000256" key="1">
    <source>
        <dbReference type="SAM" id="MobiDB-lite"/>
    </source>
</evidence>
<evidence type="ECO:0000313" key="4">
    <source>
        <dbReference type="Proteomes" id="UP001530293"/>
    </source>
</evidence>
<dbReference type="Proteomes" id="UP001530293">
    <property type="component" value="Unassembled WGS sequence"/>
</dbReference>
<dbReference type="InterPro" id="IPR051681">
    <property type="entry name" value="Ser/Thr_Kinases-Pseudokinases"/>
</dbReference>
<evidence type="ECO:0000259" key="2">
    <source>
        <dbReference type="PROSITE" id="PS50011"/>
    </source>
</evidence>
<dbReference type="PANTHER" id="PTHR44329:SF214">
    <property type="entry name" value="PROTEIN KINASE DOMAIN-CONTAINING PROTEIN"/>
    <property type="match status" value="1"/>
</dbReference>
<dbReference type="EMBL" id="JALLBG020000196">
    <property type="protein sequence ID" value="KAL3759885.1"/>
    <property type="molecule type" value="Genomic_DNA"/>
</dbReference>
<organism evidence="3 4">
    <name type="scientific">Discostella pseudostelligera</name>
    <dbReference type="NCBI Taxonomy" id="259834"/>
    <lineage>
        <taxon>Eukaryota</taxon>
        <taxon>Sar</taxon>
        <taxon>Stramenopiles</taxon>
        <taxon>Ochrophyta</taxon>
        <taxon>Bacillariophyta</taxon>
        <taxon>Coscinodiscophyceae</taxon>
        <taxon>Thalassiosirophycidae</taxon>
        <taxon>Stephanodiscales</taxon>
        <taxon>Stephanodiscaceae</taxon>
        <taxon>Discostella</taxon>
    </lineage>
</organism>
<dbReference type="InterPro" id="IPR001245">
    <property type="entry name" value="Ser-Thr/Tyr_kinase_cat_dom"/>
</dbReference>
<sequence>MSMKLLVIAGVTYIISIQFQKTVTLLTSTSPYNQHLEYLPLEARRLGYVPRNVFITYAPDNMLQESVKPLLNHPSLYTTKFVEDSMPPDGPRVQSDWYEPNAYEWVDGYDMDVCIPMNDWQAKSYPNCNTFHEIDLGKLRVINTGGSRIAFEMKVQDGRNERKYVYKTIKYSKEITVKKIEEQRKDSMVMERTSASKFIPDIWGYCSLGVMMDFMPEGNMHDYIKGVRLAGGTTLLPIDQLRISIHIATSVADLHTIDGTKQPSMFHNDICCHQYLFQNGYFKLNDFNYARPCYIHKRTKEQCTRIGFGMTMWKGRSLEEHLAALQHPSFTPLKPDKVDVWMMGNVMYYILTDLYTFEKPKNLNAIESGWELAAGRRSPYPKRIEKSEDLSHVAIKNALDMCWTQDWTKRPSAREISDYLIKRLRAITGEADPDLRVVLPKRDPDQKGTDSDYAFNNE</sequence>
<proteinExistence type="predicted"/>
<reference evidence="3 4" key="1">
    <citation type="submission" date="2024-10" db="EMBL/GenBank/DDBJ databases">
        <title>Updated reference genomes for cyclostephanoid diatoms.</title>
        <authorList>
            <person name="Roberts W.R."/>
            <person name="Alverson A.J."/>
        </authorList>
    </citation>
    <scope>NUCLEOTIDE SEQUENCE [LARGE SCALE GENOMIC DNA]</scope>
    <source>
        <strain evidence="3 4">AJA232-27</strain>
    </source>
</reference>
<accession>A0ABD3MH72</accession>
<dbReference type="Gene3D" id="1.10.510.10">
    <property type="entry name" value="Transferase(Phosphotransferase) domain 1"/>
    <property type="match status" value="1"/>
</dbReference>
<gene>
    <name evidence="3" type="ORF">ACHAWU_007629</name>
</gene>